<dbReference type="InterPro" id="IPR045155">
    <property type="entry name" value="Beta-lactam_cat"/>
</dbReference>
<dbReference type="InterPro" id="IPR012338">
    <property type="entry name" value="Beta-lactam/transpept-like"/>
</dbReference>
<keyword evidence="1" id="KW-1133">Transmembrane helix</keyword>
<evidence type="ECO:0000313" key="4">
    <source>
        <dbReference type="Proteomes" id="UP000447393"/>
    </source>
</evidence>
<dbReference type="GO" id="GO:0030655">
    <property type="term" value="P:beta-lactam antibiotic catabolic process"/>
    <property type="evidence" value="ECO:0007669"/>
    <property type="project" value="InterPro"/>
</dbReference>
<evidence type="ECO:0000256" key="1">
    <source>
        <dbReference type="SAM" id="Phobius"/>
    </source>
</evidence>
<dbReference type="PANTHER" id="PTHR35333:SF3">
    <property type="entry name" value="BETA-LACTAMASE-TYPE TRANSPEPTIDASE FOLD CONTAINING PROTEIN"/>
    <property type="match status" value="1"/>
</dbReference>
<dbReference type="Proteomes" id="UP000447393">
    <property type="component" value="Unassembled WGS sequence"/>
</dbReference>
<dbReference type="GO" id="GO:0008800">
    <property type="term" value="F:beta-lactamase activity"/>
    <property type="evidence" value="ECO:0007669"/>
    <property type="project" value="InterPro"/>
</dbReference>
<keyword evidence="1" id="KW-0472">Membrane</keyword>
<dbReference type="SUPFAM" id="SSF56601">
    <property type="entry name" value="beta-lactamase/transpeptidase-like"/>
    <property type="match status" value="1"/>
</dbReference>
<dbReference type="GO" id="GO:0004180">
    <property type="term" value="F:carboxypeptidase activity"/>
    <property type="evidence" value="ECO:0007669"/>
    <property type="project" value="UniProtKB-KW"/>
</dbReference>
<evidence type="ECO:0000313" key="3">
    <source>
        <dbReference type="EMBL" id="MYL50766.1"/>
    </source>
</evidence>
<feature type="transmembrane region" description="Helical" evidence="1">
    <location>
        <begin position="6"/>
        <end position="24"/>
    </location>
</feature>
<dbReference type="Gene3D" id="3.40.710.10">
    <property type="entry name" value="DD-peptidase/beta-lactamase superfamily"/>
    <property type="match status" value="1"/>
</dbReference>
<keyword evidence="1" id="KW-0812">Transmembrane</keyword>
<dbReference type="Pfam" id="PF13354">
    <property type="entry name" value="Beta-lactamase2"/>
    <property type="match status" value="1"/>
</dbReference>
<dbReference type="PANTHER" id="PTHR35333">
    <property type="entry name" value="BETA-LACTAMASE"/>
    <property type="match status" value="1"/>
</dbReference>
<dbReference type="EMBL" id="WMEZ01000006">
    <property type="protein sequence ID" value="MYL50766.1"/>
    <property type="molecule type" value="Genomic_DNA"/>
</dbReference>
<keyword evidence="3" id="KW-0645">Protease</keyword>
<organism evidence="3 4">
    <name type="scientific">Halobacillus litoralis</name>
    <dbReference type="NCBI Taxonomy" id="45668"/>
    <lineage>
        <taxon>Bacteria</taxon>
        <taxon>Bacillati</taxon>
        <taxon>Bacillota</taxon>
        <taxon>Bacilli</taxon>
        <taxon>Bacillales</taxon>
        <taxon>Bacillaceae</taxon>
        <taxon>Halobacillus</taxon>
    </lineage>
</organism>
<gene>
    <name evidence="3" type="ORF">GLV98_14825</name>
</gene>
<dbReference type="RefSeq" id="WP_160916596.1">
    <property type="nucleotide sequence ID" value="NZ_WMEZ01000006.1"/>
</dbReference>
<accession>A0A845E9F0</accession>
<protein>
    <submittedName>
        <fullName evidence="3">D-alanyl-D-alanine carboxypeptidase</fullName>
    </submittedName>
</protein>
<sequence length="357" mass="40917">MTDLFIPVGVAISLTAIVLWKFLYNNTEMVMKYAEKRKEKKDVSLIIKRNDEPIISINPHTVLPLASTVKIIIAIAFAKQVSDNKIDENAWVPKEELVKFYMEGTDGGAHKQWVRANSDKDQYTLKEIAIGMIAYSSNANTEFLMNYLGLEAINLLPTSLHLDSHTPIFPIVSSLYIPSYIESTEEITDKNDLLTRLKGMSRKEYIDCSLEIHEHLAANEKRGYMDKVKLDVEFQKIWSDRLPAASAQDYLSLMQMINRRKSFDDQMQRCIEEILGYALYIHKANRKWIDHGGMKGGSTLFVFTHASYTTDKEGNQTEVVFLANNLNVLSSRKLQRNFNSFLLNVLTNQEFRKKISS</sequence>
<dbReference type="OrthoDB" id="975092at2"/>
<evidence type="ECO:0000259" key="2">
    <source>
        <dbReference type="Pfam" id="PF13354"/>
    </source>
</evidence>
<keyword evidence="3" id="KW-0378">Hydrolase</keyword>
<dbReference type="GO" id="GO:0046677">
    <property type="term" value="P:response to antibiotic"/>
    <property type="evidence" value="ECO:0007669"/>
    <property type="project" value="InterPro"/>
</dbReference>
<dbReference type="InterPro" id="IPR000871">
    <property type="entry name" value="Beta-lactam_class-A"/>
</dbReference>
<dbReference type="AlphaFoldDB" id="A0A845E9F0"/>
<comment type="caution">
    <text evidence="3">The sequence shown here is derived from an EMBL/GenBank/DDBJ whole genome shotgun (WGS) entry which is preliminary data.</text>
</comment>
<name>A0A845E9F0_9BACI</name>
<reference evidence="3 4" key="1">
    <citation type="submission" date="2019-11" db="EMBL/GenBank/DDBJ databases">
        <title>Genome sequences of 17 halophilic strains isolated from different environments.</title>
        <authorList>
            <person name="Furrow R.E."/>
        </authorList>
    </citation>
    <scope>NUCLEOTIDE SEQUENCE [LARGE SCALE GENOMIC DNA]</scope>
    <source>
        <strain evidence="3 4">22505_10_Sand</strain>
    </source>
</reference>
<feature type="domain" description="Beta-lactamase class A catalytic" evidence="2">
    <location>
        <begin position="52"/>
        <end position="163"/>
    </location>
</feature>
<keyword evidence="3" id="KW-0121">Carboxypeptidase</keyword>
<proteinExistence type="predicted"/>